<comment type="caution">
    <text evidence="1">The sequence shown here is derived from an EMBL/GenBank/DDBJ whole genome shotgun (WGS) entry which is preliminary data.</text>
</comment>
<gene>
    <name evidence="1" type="ORF">TNCT_169911</name>
</gene>
<dbReference type="OrthoDB" id="6437663at2759"/>
<organism evidence="1 2">
    <name type="scientific">Trichonephila clavata</name>
    <name type="common">Joro spider</name>
    <name type="synonym">Nephila clavata</name>
    <dbReference type="NCBI Taxonomy" id="2740835"/>
    <lineage>
        <taxon>Eukaryota</taxon>
        <taxon>Metazoa</taxon>
        <taxon>Ecdysozoa</taxon>
        <taxon>Arthropoda</taxon>
        <taxon>Chelicerata</taxon>
        <taxon>Arachnida</taxon>
        <taxon>Araneae</taxon>
        <taxon>Araneomorphae</taxon>
        <taxon>Entelegynae</taxon>
        <taxon>Araneoidea</taxon>
        <taxon>Nephilidae</taxon>
        <taxon>Trichonephila</taxon>
    </lineage>
</organism>
<sequence length="87" mass="10026">MDKERRRLSAFDIPFTLKDEIIALLKPMALEVENWRLDHKGIFTTKQELTLKFCFNADGTVNKIKTAHSLIRKTGLGASLSECLHYF</sequence>
<protein>
    <submittedName>
        <fullName evidence="1">Uncharacterized protein</fullName>
    </submittedName>
</protein>
<evidence type="ECO:0000313" key="2">
    <source>
        <dbReference type="Proteomes" id="UP000887116"/>
    </source>
</evidence>
<accession>A0A8X6L5G2</accession>
<evidence type="ECO:0000313" key="1">
    <source>
        <dbReference type="EMBL" id="GFQ97189.1"/>
    </source>
</evidence>
<dbReference type="AlphaFoldDB" id="A0A8X6L5G2"/>
<reference evidence="1" key="1">
    <citation type="submission" date="2020-07" db="EMBL/GenBank/DDBJ databases">
        <title>Multicomponent nature underlies the extraordinary mechanical properties of spider dragline silk.</title>
        <authorList>
            <person name="Kono N."/>
            <person name="Nakamura H."/>
            <person name="Mori M."/>
            <person name="Yoshida Y."/>
            <person name="Ohtoshi R."/>
            <person name="Malay A.D."/>
            <person name="Moran D.A.P."/>
            <person name="Tomita M."/>
            <person name="Numata K."/>
            <person name="Arakawa K."/>
        </authorList>
    </citation>
    <scope>NUCLEOTIDE SEQUENCE</scope>
</reference>
<keyword evidence="2" id="KW-1185">Reference proteome</keyword>
<name>A0A8X6L5G2_TRICU</name>
<proteinExistence type="predicted"/>
<dbReference type="Proteomes" id="UP000887116">
    <property type="component" value="Unassembled WGS sequence"/>
</dbReference>
<dbReference type="EMBL" id="BMAO01014797">
    <property type="protein sequence ID" value="GFQ97189.1"/>
    <property type="molecule type" value="Genomic_DNA"/>
</dbReference>